<evidence type="ECO:0000256" key="1">
    <source>
        <dbReference type="SAM" id="MobiDB-lite"/>
    </source>
</evidence>
<name>A0AAN6PEG4_9PEZI</name>
<evidence type="ECO:0000313" key="3">
    <source>
        <dbReference type="Proteomes" id="UP001303115"/>
    </source>
</evidence>
<feature type="region of interest" description="Disordered" evidence="1">
    <location>
        <begin position="382"/>
        <end position="453"/>
    </location>
</feature>
<feature type="region of interest" description="Disordered" evidence="1">
    <location>
        <begin position="61"/>
        <end position="97"/>
    </location>
</feature>
<dbReference type="EMBL" id="MU854401">
    <property type="protein sequence ID" value="KAK4039401.1"/>
    <property type="molecule type" value="Genomic_DNA"/>
</dbReference>
<gene>
    <name evidence="2" type="ORF">C8A01DRAFT_16597</name>
</gene>
<feature type="compositionally biased region" description="Pro residues" evidence="1">
    <location>
        <begin position="292"/>
        <end position="305"/>
    </location>
</feature>
<evidence type="ECO:0000313" key="2">
    <source>
        <dbReference type="EMBL" id="KAK4039401.1"/>
    </source>
</evidence>
<sequence length="472" mass="49896">MTDMGVQLEPISQSLEQYGPWRFGDARFEDDHRAELEAALLQTAAIPGLGDRLLEISKGSRAGCHSPARSEVTLSVSKVRSTPRSSPGPASRASTPVTTTKAVPSLFPTTLDPSLAFTQVVPSGKAVVTFPLAAPSPQPRPCLKRRRPDTDVDGPGTFSISCKKRRLLRHLITSRLSQPFSLPATHILNREAVAAGDKKIVKLAAIMSARRLNNAVTAPSQAPSPPQQPSPSTWLRRAAVLNSLRSRVYATAAERANIPVPDLAAKTAVFQQSHGSTTAFVGGRYLITSPNQPAPAPHGPPPSQPTPGAHPHHHPAHAHAHAHAHLPACTTRLRIPSPKLRPLRSPELRVTRPLVPLEDIEPLLSSSSDDYYYNNALLSSPDDGVAFPTSELESRYGYDDDDDNGEGGEDGEGGGVYADFSVIFGGGGGGGSEEDGEGGGGGREGGLGGSDCFEDYMDDLDGIPWGGGAMLV</sequence>
<dbReference type="Proteomes" id="UP001303115">
    <property type="component" value="Unassembled WGS sequence"/>
</dbReference>
<protein>
    <submittedName>
        <fullName evidence="2">Uncharacterized protein</fullName>
    </submittedName>
</protein>
<dbReference type="AlphaFoldDB" id="A0AAN6PEG4"/>
<feature type="compositionally biased region" description="Basic residues" evidence="1">
    <location>
        <begin position="310"/>
        <end position="324"/>
    </location>
</feature>
<feature type="region of interest" description="Disordered" evidence="1">
    <location>
        <begin position="137"/>
        <end position="157"/>
    </location>
</feature>
<comment type="caution">
    <text evidence="2">The sequence shown here is derived from an EMBL/GenBank/DDBJ whole genome shotgun (WGS) entry which is preliminary data.</text>
</comment>
<feature type="compositionally biased region" description="Acidic residues" evidence="1">
    <location>
        <begin position="399"/>
        <end position="412"/>
    </location>
</feature>
<feature type="compositionally biased region" description="Gly residues" evidence="1">
    <location>
        <begin position="438"/>
        <end position="449"/>
    </location>
</feature>
<accession>A0AAN6PEG4</accession>
<feature type="region of interest" description="Disordered" evidence="1">
    <location>
        <begin position="286"/>
        <end position="324"/>
    </location>
</feature>
<keyword evidence="3" id="KW-1185">Reference proteome</keyword>
<proteinExistence type="predicted"/>
<reference evidence="3" key="1">
    <citation type="journal article" date="2023" name="Mol. Phylogenet. Evol.">
        <title>Genome-scale phylogeny and comparative genomics of the fungal order Sordariales.</title>
        <authorList>
            <person name="Hensen N."/>
            <person name="Bonometti L."/>
            <person name="Westerberg I."/>
            <person name="Brannstrom I.O."/>
            <person name="Guillou S."/>
            <person name="Cros-Aarteil S."/>
            <person name="Calhoun S."/>
            <person name="Haridas S."/>
            <person name="Kuo A."/>
            <person name="Mondo S."/>
            <person name="Pangilinan J."/>
            <person name="Riley R."/>
            <person name="LaButti K."/>
            <person name="Andreopoulos B."/>
            <person name="Lipzen A."/>
            <person name="Chen C."/>
            <person name="Yan M."/>
            <person name="Daum C."/>
            <person name="Ng V."/>
            <person name="Clum A."/>
            <person name="Steindorff A."/>
            <person name="Ohm R.A."/>
            <person name="Martin F."/>
            <person name="Silar P."/>
            <person name="Natvig D.O."/>
            <person name="Lalanne C."/>
            <person name="Gautier V."/>
            <person name="Ament-Velasquez S.L."/>
            <person name="Kruys A."/>
            <person name="Hutchinson M.I."/>
            <person name="Powell A.J."/>
            <person name="Barry K."/>
            <person name="Miller A.N."/>
            <person name="Grigoriev I.V."/>
            <person name="Debuchy R."/>
            <person name="Gladieux P."/>
            <person name="Hiltunen Thoren M."/>
            <person name="Johannesson H."/>
        </authorList>
    </citation>
    <scope>NUCLEOTIDE SEQUENCE [LARGE SCALE GENOMIC DNA]</scope>
    <source>
        <strain evidence="3">CBS 284.82</strain>
    </source>
</reference>
<feature type="compositionally biased region" description="Low complexity" evidence="1">
    <location>
        <begin position="80"/>
        <end position="96"/>
    </location>
</feature>
<organism evidence="2 3">
    <name type="scientific">Parachaetomium inaequale</name>
    <dbReference type="NCBI Taxonomy" id="2588326"/>
    <lineage>
        <taxon>Eukaryota</taxon>
        <taxon>Fungi</taxon>
        <taxon>Dikarya</taxon>
        <taxon>Ascomycota</taxon>
        <taxon>Pezizomycotina</taxon>
        <taxon>Sordariomycetes</taxon>
        <taxon>Sordariomycetidae</taxon>
        <taxon>Sordariales</taxon>
        <taxon>Chaetomiaceae</taxon>
        <taxon>Parachaetomium</taxon>
    </lineage>
</organism>